<proteinExistence type="predicted"/>
<dbReference type="Gene3D" id="1.10.260.40">
    <property type="entry name" value="lambda repressor-like DNA-binding domains"/>
    <property type="match status" value="1"/>
</dbReference>
<keyword evidence="2 5" id="KW-0238">DNA-binding</keyword>
<evidence type="ECO:0000313" key="5">
    <source>
        <dbReference type="EMBL" id="GAA4153606.1"/>
    </source>
</evidence>
<dbReference type="SUPFAM" id="SSF53822">
    <property type="entry name" value="Periplasmic binding protein-like I"/>
    <property type="match status" value="1"/>
</dbReference>
<dbReference type="InterPro" id="IPR000843">
    <property type="entry name" value="HTH_LacI"/>
</dbReference>
<dbReference type="InterPro" id="IPR010982">
    <property type="entry name" value="Lambda_DNA-bd_dom_sf"/>
</dbReference>
<dbReference type="Proteomes" id="UP001415169">
    <property type="component" value="Unassembled WGS sequence"/>
</dbReference>
<organism evidence="5 6">
    <name type="scientific">Gryllotalpicola daejeonensis</name>
    <dbReference type="NCBI Taxonomy" id="993087"/>
    <lineage>
        <taxon>Bacteria</taxon>
        <taxon>Bacillati</taxon>
        <taxon>Actinomycetota</taxon>
        <taxon>Actinomycetes</taxon>
        <taxon>Micrococcales</taxon>
        <taxon>Microbacteriaceae</taxon>
        <taxon>Gryllotalpicola</taxon>
    </lineage>
</organism>
<accession>A0ABP7ZCL5</accession>
<dbReference type="PROSITE" id="PS50932">
    <property type="entry name" value="HTH_LACI_2"/>
    <property type="match status" value="1"/>
</dbReference>
<dbReference type="CDD" id="cd06267">
    <property type="entry name" value="PBP1_LacI_sugar_binding-like"/>
    <property type="match status" value="1"/>
</dbReference>
<evidence type="ECO:0000256" key="3">
    <source>
        <dbReference type="ARBA" id="ARBA00023163"/>
    </source>
</evidence>
<dbReference type="EMBL" id="BAABBV010000001">
    <property type="protein sequence ID" value="GAA4153606.1"/>
    <property type="molecule type" value="Genomic_DNA"/>
</dbReference>
<dbReference type="Gene3D" id="3.40.50.2300">
    <property type="match status" value="2"/>
</dbReference>
<dbReference type="Pfam" id="PF00356">
    <property type="entry name" value="LacI"/>
    <property type="match status" value="1"/>
</dbReference>
<comment type="caution">
    <text evidence="5">The sequence shown here is derived from an EMBL/GenBank/DDBJ whole genome shotgun (WGS) entry which is preliminary data.</text>
</comment>
<dbReference type="InterPro" id="IPR046335">
    <property type="entry name" value="LacI/GalR-like_sensor"/>
</dbReference>
<gene>
    <name evidence="5" type="ORF">GCM10022286_00210</name>
</gene>
<evidence type="ECO:0000259" key="4">
    <source>
        <dbReference type="PROSITE" id="PS50932"/>
    </source>
</evidence>
<dbReference type="GO" id="GO:0003677">
    <property type="term" value="F:DNA binding"/>
    <property type="evidence" value="ECO:0007669"/>
    <property type="project" value="UniProtKB-KW"/>
</dbReference>
<feature type="domain" description="HTH lacI-type" evidence="4">
    <location>
        <begin position="8"/>
        <end position="62"/>
    </location>
</feature>
<dbReference type="PANTHER" id="PTHR30146:SF109">
    <property type="entry name" value="HTH-TYPE TRANSCRIPTIONAL REGULATOR GALS"/>
    <property type="match status" value="1"/>
</dbReference>
<dbReference type="PANTHER" id="PTHR30146">
    <property type="entry name" value="LACI-RELATED TRANSCRIPTIONAL REPRESSOR"/>
    <property type="match status" value="1"/>
</dbReference>
<evidence type="ECO:0000256" key="2">
    <source>
        <dbReference type="ARBA" id="ARBA00023125"/>
    </source>
</evidence>
<name>A0ABP7ZCL5_9MICO</name>
<reference evidence="5" key="2">
    <citation type="submission" date="2023-12" db="EMBL/GenBank/DDBJ databases">
        <authorList>
            <person name="Sun Q."/>
            <person name="Inoue M."/>
        </authorList>
    </citation>
    <scope>NUCLEOTIDE SEQUENCE</scope>
    <source>
        <strain evidence="5">JCM 17590</strain>
    </source>
</reference>
<evidence type="ECO:0000256" key="1">
    <source>
        <dbReference type="ARBA" id="ARBA00023015"/>
    </source>
</evidence>
<keyword evidence="3" id="KW-0804">Transcription</keyword>
<evidence type="ECO:0000313" key="6">
    <source>
        <dbReference type="Proteomes" id="UP001415169"/>
    </source>
</evidence>
<dbReference type="InterPro" id="IPR028082">
    <property type="entry name" value="Peripla_BP_I"/>
</dbReference>
<dbReference type="SMART" id="SM00354">
    <property type="entry name" value="HTH_LACI"/>
    <property type="match status" value="1"/>
</dbReference>
<dbReference type="Pfam" id="PF13377">
    <property type="entry name" value="Peripla_BP_3"/>
    <property type="match status" value="1"/>
</dbReference>
<dbReference type="RefSeq" id="WP_344789706.1">
    <property type="nucleotide sequence ID" value="NZ_BAABBV010000001.1"/>
</dbReference>
<protein>
    <submittedName>
        <fullName evidence="5">LacI family DNA-binding transcriptional regulator</fullName>
    </submittedName>
</protein>
<reference evidence="5" key="1">
    <citation type="journal article" date="2014" name="Int. J. Syst. Evol. Microbiol.">
        <title>Complete genome of a new Firmicutes species belonging to the dominant human colonic microbiota ('Ruminococcus bicirculans') reveals two chromosomes and a selective capacity to utilize plant glucans.</title>
        <authorList>
            <consortium name="NISC Comparative Sequencing Program"/>
            <person name="Wegmann U."/>
            <person name="Louis P."/>
            <person name="Goesmann A."/>
            <person name="Henrissat B."/>
            <person name="Duncan S.H."/>
            <person name="Flint H.J."/>
        </authorList>
    </citation>
    <scope>NUCLEOTIDE SEQUENCE</scope>
    <source>
        <strain evidence="5">JCM 17590</strain>
    </source>
</reference>
<keyword evidence="6" id="KW-1185">Reference proteome</keyword>
<keyword evidence="1" id="KW-0805">Transcription regulation</keyword>
<dbReference type="CDD" id="cd01392">
    <property type="entry name" value="HTH_LacI"/>
    <property type="match status" value="1"/>
</dbReference>
<sequence length="354" mass="36264">MPDRAARATIYTIAERTGVSISTVSLAINHPHRVSDATRKKIVEAARELGYRPDGAWRARTGARPVGIAVAAPFTSYASYSRRLTGVLDRLRDTGIDVMVYDLESTAVAEAPLLDTLPIRAGVDGIIVMGAPLSREGGAKLADWGPPVVLLDASDGQTPSVQIDDREGGRLVAEHLIGLGHERIAFVHDAQRSLDYVSAGMERAGGLLAAFEKAGLSSGVVPVEAPGATDASADAALAEAVRSSGATAVFASHDDLASRTRIALAAAGVRVPEDLSLAGYDDGPLAAGLGLTTVRQPFEQSGAAAAEMLLGLMSGEPVASTQVTLGVELVVRQSTEAPGAASAEVGGESGAAVA</sequence>
<dbReference type="SUPFAM" id="SSF47413">
    <property type="entry name" value="lambda repressor-like DNA-binding domains"/>
    <property type="match status" value="1"/>
</dbReference>